<dbReference type="Gene3D" id="3.10.129.10">
    <property type="entry name" value="Hotdog Thioesterase"/>
    <property type="match status" value="1"/>
</dbReference>
<dbReference type="OrthoDB" id="3184331at2759"/>
<evidence type="ECO:0000313" key="2">
    <source>
        <dbReference type="EMBL" id="KAG8456420.1"/>
    </source>
</evidence>
<proteinExistence type="predicted"/>
<feature type="region of interest" description="Disordered" evidence="1">
    <location>
        <begin position="1"/>
        <end position="24"/>
    </location>
</feature>
<name>A0A8T2KLU7_9PIPI</name>
<dbReference type="AlphaFoldDB" id="A0A8T2KLU7"/>
<dbReference type="SUPFAM" id="SSF54637">
    <property type="entry name" value="Thioesterase/thiol ester dehydrase-isomerase"/>
    <property type="match status" value="1"/>
</dbReference>
<evidence type="ECO:0000256" key="1">
    <source>
        <dbReference type="SAM" id="MobiDB-lite"/>
    </source>
</evidence>
<keyword evidence="3" id="KW-1185">Reference proteome</keyword>
<comment type="caution">
    <text evidence="2">The sequence shown here is derived from an EMBL/GenBank/DDBJ whole genome shotgun (WGS) entry which is preliminary data.</text>
</comment>
<dbReference type="Proteomes" id="UP000812440">
    <property type="component" value="Chromosome 1"/>
</dbReference>
<sequence>MACKLLSDGAPNGPDLTGGPRREITVSSGYEQGEVPMCHTVYPWHCDHRGELSAGQLLMWIDTTACLAGNVTGPLIAASSPHTARDTQCGWLHCSDCNGFTIR</sequence>
<gene>
    <name evidence="2" type="ORF">GDO86_002267</name>
</gene>
<accession>A0A8T2KLU7</accession>
<dbReference type="InterPro" id="IPR029069">
    <property type="entry name" value="HotDog_dom_sf"/>
</dbReference>
<evidence type="ECO:0000313" key="3">
    <source>
        <dbReference type="Proteomes" id="UP000812440"/>
    </source>
</evidence>
<reference evidence="2" key="1">
    <citation type="thesis" date="2020" institute="ProQuest LLC" country="789 East Eisenhower Parkway, Ann Arbor, MI, USA">
        <title>Comparative Genomics and Chromosome Evolution.</title>
        <authorList>
            <person name="Mudd A.B."/>
        </authorList>
    </citation>
    <scope>NUCLEOTIDE SEQUENCE</scope>
    <source>
        <strain evidence="2">Female2</strain>
        <tissue evidence="2">Blood</tissue>
    </source>
</reference>
<dbReference type="EMBL" id="JAACNH010000001">
    <property type="protein sequence ID" value="KAG8456420.1"/>
    <property type="molecule type" value="Genomic_DNA"/>
</dbReference>
<organism evidence="2 3">
    <name type="scientific">Hymenochirus boettgeri</name>
    <name type="common">Congo dwarf clawed frog</name>
    <dbReference type="NCBI Taxonomy" id="247094"/>
    <lineage>
        <taxon>Eukaryota</taxon>
        <taxon>Metazoa</taxon>
        <taxon>Chordata</taxon>
        <taxon>Craniata</taxon>
        <taxon>Vertebrata</taxon>
        <taxon>Euteleostomi</taxon>
        <taxon>Amphibia</taxon>
        <taxon>Batrachia</taxon>
        <taxon>Anura</taxon>
        <taxon>Pipoidea</taxon>
        <taxon>Pipidae</taxon>
        <taxon>Pipinae</taxon>
        <taxon>Hymenochirus</taxon>
    </lineage>
</organism>
<protein>
    <submittedName>
        <fullName evidence="2">Uncharacterized protein</fullName>
    </submittedName>
</protein>